<keyword evidence="2" id="KW-1185">Reference proteome</keyword>
<dbReference type="Proteomes" id="UP000789405">
    <property type="component" value="Unassembled WGS sequence"/>
</dbReference>
<dbReference type="OrthoDB" id="10399476at2759"/>
<dbReference type="EMBL" id="CAJVPY010035827">
    <property type="protein sequence ID" value="CAG8801406.1"/>
    <property type="molecule type" value="Genomic_DNA"/>
</dbReference>
<organism evidence="1 2">
    <name type="scientific">Dentiscutata erythropus</name>
    <dbReference type="NCBI Taxonomy" id="1348616"/>
    <lineage>
        <taxon>Eukaryota</taxon>
        <taxon>Fungi</taxon>
        <taxon>Fungi incertae sedis</taxon>
        <taxon>Mucoromycota</taxon>
        <taxon>Glomeromycotina</taxon>
        <taxon>Glomeromycetes</taxon>
        <taxon>Diversisporales</taxon>
        <taxon>Gigasporaceae</taxon>
        <taxon>Dentiscutata</taxon>
    </lineage>
</organism>
<comment type="caution">
    <text evidence="1">The sequence shown here is derived from an EMBL/GenBank/DDBJ whole genome shotgun (WGS) entry which is preliminary data.</text>
</comment>
<evidence type="ECO:0000313" key="1">
    <source>
        <dbReference type="EMBL" id="CAG8801406.1"/>
    </source>
</evidence>
<protein>
    <submittedName>
        <fullName evidence="1">12487_t:CDS:1</fullName>
    </submittedName>
</protein>
<proteinExistence type="predicted"/>
<name>A0A9N9PBK6_9GLOM</name>
<evidence type="ECO:0000313" key="2">
    <source>
        <dbReference type="Proteomes" id="UP000789405"/>
    </source>
</evidence>
<feature type="non-terminal residue" evidence="1">
    <location>
        <position position="1"/>
    </location>
</feature>
<sequence>LLEDELHDSVLELTTYANIKNNNMALEQNNTLESFQFLNSERLEIGSIVDLLYKSFGKQEDIEVSFGKTRKR</sequence>
<feature type="non-terminal residue" evidence="1">
    <location>
        <position position="72"/>
    </location>
</feature>
<gene>
    <name evidence="1" type="ORF">DERYTH_LOCUS23453</name>
</gene>
<accession>A0A9N9PBK6</accession>
<reference evidence="1" key="1">
    <citation type="submission" date="2021-06" db="EMBL/GenBank/DDBJ databases">
        <authorList>
            <person name="Kallberg Y."/>
            <person name="Tangrot J."/>
            <person name="Rosling A."/>
        </authorList>
    </citation>
    <scope>NUCLEOTIDE SEQUENCE</scope>
    <source>
        <strain evidence="1">MA453B</strain>
    </source>
</reference>
<dbReference type="AlphaFoldDB" id="A0A9N9PBK6"/>